<name>A0A4Y3RV65_9ACTN</name>
<reference evidence="3 4" key="1">
    <citation type="submission" date="2019-06" db="EMBL/GenBank/DDBJ databases">
        <title>Whole genome shotgun sequence of Streptomyces gardneri NBRC 12865.</title>
        <authorList>
            <person name="Hosoyama A."/>
            <person name="Uohara A."/>
            <person name="Ohji S."/>
            <person name="Ichikawa N."/>
        </authorList>
    </citation>
    <scope>NUCLEOTIDE SEQUENCE [LARGE SCALE GENOMIC DNA]</scope>
    <source>
        <strain evidence="3 4">NBRC 12865</strain>
    </source>
</reference>
<organism evidence="3 4">
    <name type="scientific">Streptomyces gardneri</name>
    <dbReference type="NCBI Taxonomy" id="66892"/>
    <lineage>
        <taxon>Bacteria</taxon>
        <taxon>Bacillati</taxon>
        <taxon>Actinomycetota</taxon>
        <taxon>Actinomycetes</taxon>
        <taxon>Kitasatosporales</taxon>
        <taxon>Streptomycetaceae</taxon>
        <taxon>Streptomyces</taxon>
    </lineage>
</organism>
<evidence type="ECO:0000313" key="4">
    <source>
        <dbReference type="Proteomes" id="UP000315226"/>
    </source>
</evidence>
<dbReference type="AlphaFoldDB" id="A0A4Y3RV65"/>
<dbReference type="Pfam" id="PF00675">
    <property type="entry name" value="Peptidase_M16"/>
    <property type="match status" value="1"/>
</dbReference>
<sequence length="396" mass="42452">MSARHIREVEPGIGWSEQRGDTGALALVFPAGFAAEGAGRPGLAHFTEHMVMAPSGRGMEPYASLEAAGFLLDATTRRDHMTITVSGPQGSFLDAVAALVAHLANLDRPEGTADRQAEIIRNEVLDKTRLAPESDTWRRWVPTPDGPVGLDHDPITSPALAGSVGHADAWRAFAAEHVRPDRCAVGLAVDPGRVRPEDVASLLGPRESPRDGSREWGTEPTTFRPATSGPMDFRAAGSRAACFRAAGVRRHEIVVPVVDDGPSGQASALVAGHLLASRAATVHRRRPAPLRYGLFDEWFSESGPTALTIALPADFGPEAHEDVLLRCLRAAPHPDVTARAREHVSEQWRRRTATASAGARSIAQALFAGRPGDPFADVDPARVARHLETITVWEEC</sequence>
<proteinExistence type="predicted"/>
<evidence type="ECO:0000313" key="3">
    <source>
        <dbReference type="EMBL" id="GEB61801.1"/>
    </source>
</evidence>
<protein>
    <recommendedName>
        <fullName evidence="2">Peptidase M16 N-terminal domain-containing protein</fullName>
    </recommendedName>
</protein>
<keyword evidence="4" id="KW-1185">Reference proteome</keyword>
<feature type="compositionally biased region" description="Basic and acidic residues" evidence="1">
    <location>
        <begin position="207"/>
        <end position="217"/>
    </location>
</feature>
<dbReference type="EMBL" id="BJMN01000067">
    <property type="protein sequence ID" value="GEB61801.1"/>
    <property type="molecule type" value="Genomic_DNA"/>
</dbReference>
<dbReference type="SUPFAM" id="SSF63411">
    <property type="entry name" value="LuxS/MPP-like metallohydrolase"/>
    <property type="match status" value="1"/>
</dbReference>
<evidence type="ECO:0000259" key="2">
    <source>
        <dbReference type="Pfam" id="PF00675"/>
    </source>
</evidence>
<dbReference type="InterPro" id="IPR011249">
    <property type="entry name" value="Metalloenz_LuxS/M16"/>
</dbReference>
<dbReference type="Proteomes" id="UP000315226">
    <property type="component" value="Unassembled WGS sequence"/>
</dbReference>
<evidence type="ECO:0000256" key="1">
    <source>
        <dbReference type="SAM" id="MobiDB-lite"/>
    </source>
</evidence>
<dbReference type="Gene3D" id="3.30.830.10">
    <property type="entry name" value="Metalloenzyme, LuxS/M16 peptidase-like"/>
    <property type="match status" value="1"/>
</dbReference>
<feature type="region of interest" description="Disordered" evidence="1">
    <location>
        <begin position="198"/>
        <end position="230"/>
    </location>
</feature>
<dbReference type="GO" id="GO:0046872">
    <property type="term" value="F:metal ion binding"/>
    <property type="evidence" value="ECO:0007669"/>
    <property type="project" value="InterPro"/>
</dbReference>
<feature type="domain" description="Peptidase M16 N-terminal" evidence="2">
    <location>
        <begin position="19"/>
        <end position="123"/>
    </location>
</feature>
<dbReference type="InterPro" id="IPR011765">
    <property type="entry name" value="Pept_M16_N"/>
</dbReference>
<gene>
    <name evidence="3" type="ORF">SGA01_74060</name>
</gene>
<dbReference type="RefSeq" id="WP_167534266.1">
    <property type="nucleotide sequence ID" value="NZ_BJMN01000067.1"/>
</dbReference>
<accession>A0A4Y3RV65</accession>
<comment type="caution">
    <text evidence="3">The sequence shown here is derived from an EMBL/GenBank/DDBJ whole genome shotgun (WGS) entry which is preliminary data.</text>
</comment>